<comment type="similarity">
    <text evidence="3">Belongs to the HAD-like hydrolase superfamily. CbbY/CbbZ/Gph/YieH family.</text>
</comment>
<dbReference type="PANTHER" id="PTHR43434:SF1">
    <property type="entry name" value="PHOSPHOGLYCOLATE PHOSPHATASE"/>
    <property type="match status" value="1"/>
</dbReference>
<dbReference type="PANTHER" id="PTHR43434">
    <property type="entry name" value="PHOSPHOGLYCOLATE PHOSPHATASE"/>
    <property type="match status" value="1"/>
</dbReference>
<dbReference type="eggNOG" id="COG0546">
    <property type="taxonomic scope" value="Bacteria"/>
</dbReference>
<keyword evidence="6" id="KW-1185">Reference proteome</keyword>
<evidence type="ECO:0000313" key="6">
    <source>
        <dbReference type="Proteomes" id="UP000001520"/>
    </source>
</evidence>
<dbReference type="SFLD" id="SFLDG01129">
    <property type="entry name" value="C1.5:_HAD__Beta-PGM__Phosphata"/>
    <property type="match status" value="1"/>
</dbReference>
<dbReference type="SFLD" id="SFLDS00003">
    <property type="entry name" value="Haloacid_Dehalogenase"/>
    <property type="match status" value="1"/>
</dbReference>
<dbReference type="GO" id="GO:0006281">
    <property type="term" value="P:DNA repair"/>
    <property type="evidence" value="ECO:0007669"/>
    <property type="project" value="TreeGrafter"/>
</dbReference>
<evidence type="ECO:0000256" key="2">
    <source>
        <dbReference type="ARBA" id="ARBA00004818"/>
    </source>
</evidence>
<dbReference type="InterPro" id="IPR036412">
    <property type="entry name" value="HAD-like_sf"/>
</dbReference>
<dbReference type="HOGENOM" id="CLU_045011_19_1_0"/>
<evidence type="ECO:0000313" key="5">
    <source>
        <dbReference type="EMBL" id="BAI80690.1"/>
    </source>
</evidence>
<keyword evidence="5" id="KW-0378">Hydrolase</keyword>
<dbReference type="SUPFAM" id="SSF56784">
    <property type="entry name" value="HAD-like"/>
    <property type="match status" value="1"/>
</dbReference>
<dbReference type="EC" id="3.1.3.18" evidence="4"/>
<dbReference type="AlphaFoldDB" id="D3PDL7"/>
<protein>
    <recommendedName>
        <fullName evidence="4">phosphoglycolate phosphatase</fullName>
        <ecNumber evidence="4">3.1.3.18</ecNumber>
    </recommendedName>
</protein>
<dbReference type="KEGG" id="ddf:DEFDS_1222"/>
<name>D3PDL7_DEFDS</name>
<comment type="pathway">
    <text evidence="2">Organic acid metabolism; glycolate biosynthesis; glycolate from 2-phosphoglycolate: step 1/1.</text>
</comment>
<sequence length="219" mass="25616">MKIHKNSFIFLDLDGTIIDTLEDIHNSLMLTLEKYGFQKFSIDTTKSYVGDGIKKLIERSVGKENYRLEIEKYFRNIYNQKIIETSNMYKDMDYVLSTLRNITDYLFIISNKSFDFTDKIVKHFGLDKYFLKWFGGDSFSEKKPSPIPVLEIFKIYNKTPDKNSFIIGDNYTDIESGYYAGISTIFCNYGYGKIKEVKPDYEVNNPLEILDVLEVTNCE</sequence>
<proteinExistence type="inferred from homology"/>
<evidence type="ECO:0000256" key="4">
    <source>
        <dbReference type="ARBA" id="ARBA00013078"/>
    </source>
</evidence>
<comment type="catalytic activity">
    <reaction evidence="1">
        <text>2-phosphoglycolate + H2O = glycolate + phosphate</text>
        <dbReference type="Rhea" id="RHEA:14369"/>
        <dbReference type="ChEBI" id="CHEBI:15377"/>
        <dbReference type="ChEBI" id="CHEBI:29805"/>
        <dbReference type="ChEBI" id="CHEBI:43474"/>
        <dbReference type="ChEBI" id="CHEBI:58033"/>
        <dbReference type="EC" id="3.1.3.18"/>
    </reaction>
</comment>
<dbReference type="InterPro" id="IPR023214">
    <property type="entry name" value="HAD_sf"/>
</dbReference>
<dbReference type="InterPro" id="IPR041492">
    <property type="entry name" value="HAD_2"/>
</dbReference>
<dbReference type="GO" id="GO:0008967">
    <property type="term" value="F:phosphoglycolate phosphatase activity"/>
    <property type="evidence" value="ECO:0007669"/>
    <property type="project" value="UniProtKB-EC"/>
</dbReference>
<dbReference type="STRING" id="639282.DEFDS_1222"/>
<dbReference type="InterPro" id="IPR050155">
    <property type="entry name" value="HAD-like_hydrolase_sf"/>
</dbReference>
<dbReference type="Pfam" id="PF13419">
    <property type="entry name" value="HAD_2"/>
    <property type="match status" value="1"/>
</dbReference>
<dbReference type="OrthoDB" id="9782449at2"/>
<dbReference type="Gene3D" id="3.40.50.1000">
    <property type="entry name" value="HAD superfamily/HAD-like"/>
    <property type="match status" value="1"/>
</dbReference>
<evidence type="ECO:0000256" key="1">
    <source>
        <dbReference type="ARBA" id="ARBA00000830"/>
    </source>
</evidence>
<gene>
    <name evidence="5" type="primary">gph</name>
    <name evidence="5" type="ordered locus">DEFDS_1222</name>
</gene>
<evidence type="ECO:0000256" key="3">
    <source>
        <dbReference type="ARBA" id="ARBA00006171"/>
    </source>
</evidence>
<dbReference type="EMBL" id="AP011529">
    <property type="protein sequence ID" value="BAI80690.1"/>
    <property type="molecule type" value="Genomic_DNA"/>
</dbReference>
<organism evidence="5 6">
    <name type="scientific">Deferribacter desulfuricans (strain DSM 14783 / JCM 11476 / NBRC 101012 / SSM1)</name>
    <dbReference type="NCBI Taxonomy" id="639282"/>
    <lineage>
        <taxon>Bacteria</taxon>
        <taxon>Pseudomonadati</taxon>
        <taxon>Deferribacterota</taxon>
        <taxon>Deferribacteres</taxon>
        <taxon>Deferribacterales</taxon>
        <taxon>Deferribacteraceae</taxon>
        <taxon>Deferribacter</taxon>
    </lineage>
</organism>
<dbReference type="GO" id="GO:0005829">
    <property type="term" value="C:cytosol"/>
    <property type="evidence" value="ECO:0007669"/>
    <property type="project" value="TreeGrafter"/>
</dbReference>
<dbReference type="InterPro" id="IPR023198">
    <property type="entry name" value="PGP-like_dom2"/>
</dbReference>
<dbReference type="RefSeq" id="WP_013007937.1">
    <property type="nucleotide sequence ID" value="NC_013939.1"/>
</dbReference>
<reference evidence="5 6" key="1">
    <citation type="journal article" date="2010" name="DNA Res.">
        <title>Bacterial lifestyle in a deep-sea hydrothermal vent chimney revealed by the genome sequence of the thermophilic bacterium Deferribacter desulfuricans SSM1.</title>
        <authorList>
            <person name="Takaki Y."/>
            <person name="Shimamura S."/>
            <person name="Nakagawa S."/>
            <person name="Fukuhara Y."/>
            <person name="Horikawa H."/>
            <person name="Ankai A."/>
            <person name="Harada T."/>
            <person name="Hosoyama A."/>
            <person name="Oguchi A."/>
            <person name="Fukui S."/>
            <person name="Fujita N."/>
            <person name="Takami H."/>
            <person name="Takai K."/>
        </authorList>
    </citation>
    <scope>NUCLEOTIDE SEQUENCE [LARGE SCALE GENOMIC DNA]</scope>
    <source>
        <strain evidence="6">DSM 14783 / JCM 11476 / NBRC 101012 / SSM1</strain>
    </source>
</reference>
<dbReference type="Proteomes" id="UP000001520">
    <property type="component" value="Chromosome"/>
</dbReference>
<accession>D3PDL7</accession>
<dbReference type="Gene3D" id="1.10.150.240">
    <property type="entry name" value="Putative phosphatase, domain 2"/>
    <property type="match status" value="1"/>
</dbReference>